<feature type="region of interest" description="Disordered" evidence="1">
    <location>
        <begin position="22"/>
        <end position="48"/>
    </location>
</feature>
<organism evidence="2 3">
    <name type="scientific">Rhodopirellula baltica SWK14</name>
    <dbReference type="NCBI Taxonomy" id="993516"/>
    <lineage>
        <taxon>Bacteria</taxon>
        <taxon>Pseudomonadati</taxon>
        <taxon>Planctomycetota</taxon>
        <taxon>Planctomycetia</taxon>
        <taxon>Pirellulales</taxon>
        <taxon>Pirellulaceae</taxon>
        <taxon>Rhodopirellula</taxon>
    </lineage>
</organism>
<dbReference type="PATRIC" id="fig|993516.3.peg.4759"/>
<reference evidence="2 3" key="1">
    <citation type="journal article" date="2013" name="Mar. Genomics">
        <title>Expression of sulfatases in Rhodopirellula baltica and the diversity of sulfatases in the genus Rhodopirellula.</title>
        <authorList>
            <person name="Wegner C.E."/>
            <person name="Richter-Heitmann T."/>
            <person name="Klindworth A."/>
            <person name="Klockow C."/>
            <person name="Richter M."/>
            <person name="Achstetter T."/>
            <person name="Glockner F.O."/>
            <person name="Harder J."/>
        </authorList>
    </citation>
    <scope>NUCLEOTIDE SEQUENCE [LARGE SCALE GENOMIC DNA]</scope>
    <source>
        <strain evidence="2 3">SWK14</strain>
    </source>
</reference>
<gene>
    <name evidence="2" type="ORF">RBSWK_04451</name>
</gene>
<feature type="compositionally biased region" description="Basic and acidic residues" evidence="1">
    <location>
        <begin position="22"/>
        <end position="38"/>
    </location>
</feature>
<evidence type="ECO:0000256" key="1">
    <source>
        <dbReference type="SAM" id="MobiDB-lite"/>
    </source>
</evidence>
<accession>L7CCC2</accession>
<dbReference type="AlphaFoldDB" id="L7CCC2"/>
<comment type="caution">
    <text evidence="2">The sequence shown here is derived from an EMBL/GenBank/DDBJ whole genome shotgun (WGS) entry which is preliminary data.</text>
</comment>
<evidence type="ECO:0000313" key="3">
    <source>
        <dbReference type="Proteomes" id="UP000010959"/>
    </source>
</evidence>
<dbReference type="Proteomes" id="UP000010959">
    <property type="component" value="Unassembled WGS sequence"/>
</dbReference>
<name>L7CCC2_RHOBT</name>
<dbReference type="EMBL" id="AMWG01000119">
    <property type="protein sequence ID" value="ELP31658.1"/>
    <property type="molecule type" value="Genomic_DNA"/>
</dbReference>
<evidence type="ECO:0000313" key="2">
    <source>
        <dbReference type="EMBL" id="ELP31658.1"/>
    </source>
</evidence>
<protein>
    <submittedName>
        <fullName evidence="2">Uncharacterized protein</fullName>
    </submittedName>
</protein>
<sequence length="48" mass="5415">MINPGSVNEPVHAAKLVEGERLVDANEYPDGMKEDGSRRSRQRTYGQR</sequence>
<proteinExistence type="predicted"/>